<name>K2NHH8_TRYCR</name>
<evidence type="ECO:0000313" key="3">
    <source>
        <dbReference type="EMBL" id="EKF28407.1"/>
    </source>
</evidence>
<sequence length="263" mass="29902">MRPPFFLENCEWFLLSELGDRGMLRRYERTKINVLRGERFLRLCEVSYRAVCHDPSLSEAEGIANVEDRTWEMVQRNFQVSSERCSLENTLFSVDGAEICAFLRRSDNVFLILVAQYRPPVDAVVFEFPAGLVNNGEDVKSAALRELKEETGYVATEENIISVTDALCYEPGMTDSCCKFVRLFVDGEKEVNRFPQQELDEGEDIEVVLLPISLKKGVAGGDTPLQSLNKLLQERTKGQQRSIVDAKLYMFLDGLSQVSTLFF</sequence>
<reference evidence="3 4" key="1">
    <citation type="journal article" date="2012" name="BMC Genomics">
        <title>Comparative genomic analysis of human infective Trypanosoma cruzi lineages with the bat-restricted subspecies T. cruzi marinkellei.</title>
        <authorList>
            <person name="Franzen O."/>
            <person name="Talavera-Lopez C."/>
            <person name="Ochaya S."/>
            <person name="Butler C.E."/>
            <person name="Messenger L.A."/>
            <person name="Lewis M.D."/>
            <person name="Llewellyn M.S."/>
            <person name="Marinkelle C.J."/>
            <person name="Tyler K.M."/>
            <person name="Miles M.A."/>
            <person name="Andersson B."/>
        </authorList>
    </citation>
    <scope>NUCLEOTIDE SEQUENCE [LARGE SCALE GENOMIC DNA]</scope>
    <source>
        <strain evidence="3 4">B7</strain>
    </source>
</reference>
<dbReference type="EMBL" id="AHKC01015777">
    <property type="protein sequence ID" value="EKF28407.1"/>
    <property type="molecule type" value="Genomic_DNA"/>
</dbReference>
<dbReference type="InterPro" id="IPR000086">
    <property type="entry name" value="NUDIX_hydrolase_dom"/>
</dbReference>
<dbReference type="Proteomes" id="UP000007350">
    <property type="component" value="Unassembled WGS sequence"/>
</dbReference>
<comment type="caution">
    <text evidence="3">The sequence shown here is derived from an EMBL/GenBank/DDBJ whole genome shotgun (WGS) entry which is preliminary data.</text>
</comment>
<dbReference type="SUPFAM" id="SSF55811">
    <property type="entry name" value="Nudix"/>
    <property type="match status" value="1"/>
</dbReference>
<gene>
    <name evidence="3" type="ORF">MOQ_007848</name>
</gene>
<keyword evidence="1 3" id="KW-0378">Hydrolase</keyword>
<dbReference type="Pfam" id="PF00293">
    <property type="entry name" value="NUDIX"/>
    <property type="match status" value="1"/>
</dbReference>
<evidence type="ECO:0000259" key="2">
    <source>
        <dbReference type="PROSITE" id="PS51462"/>
    </source>
</evidence>
<keyword evidence="4" id="KW-1185">Reference proteome</keyword>
<evidence type="ECO:0000313" key="4">
    <source>
        <dbReference type="Proteomes" id="UP000007350"/>
    </source>
</evidence>
<organism evidence="3 4">
    <name type="scientific">Trypanosoma cruzi marinkellei</name>
    <dbReference type="NCBI Taxonomy" id="85056"/>
    <lineage>
        <taxon>Eukaryota</taxon>
        <taxon>Discoba</taxon>
        <taxon>Euglenozoa</taxon>
        <taxon>Kinetoplastea</taxon>
        <taxon>Metakinetoplastina</taxon>
        <taxon>Trypanosomatida</taxon>
        <taxon>Trypanosomatidae</taxon>
        <taxon>Trypanosoma</taxon>
        <taxon>Schizotrypanum</taxon>
    </lineage>
</organism>
<dbReference type="PANTHER" id="PTHR11839:SF1">
    <property type="entry name" value="ADP-SUGAR PYROPHOSPHATASE"/>
    <property type="match status" value="1"/>
</dbReference>
<dbReference type="GO" id="GO:0006753">
    <property type="term" value="P:nucleoside phosphate metabolic process"/>
    <property type="evidence" value="ECO:0007669"/>
    <property type="project" value="TreeGrafter"/>
</dbReference>
<dbReference type="GO" id="GO:0019693">
    <property type="term" value="P:ribose phosphate metabolic process"/>
    <property type="evidence" value="ECO:0007669"/>
    <property type="project" value="TreeGrafter"/>
</dbReference>
<dbReference type="Gene3D" id="3.90.79.10">
    <property type="entry name" value="Nucleoside Triphosphate Pyrophosphohydrolase"/>
    <property type="match status" value="1"/>
</dbReference>
<dbReference type="GO" id="GO:0016787">
    <property type="term" value="F:hydrolase activity"/>
    <property type="evidence" value="ECO:0007669"/>
    <property type="project" value="UniProtKB-KW"/>
</dbReference>
<dbReference type="OrthoDB" id="10249920at2759"/>
<dbReference type="PROSITE" id="PS00893">
    <property type="entry name" value="NUDIX_BOX"/>
    <property type="match status" value="1"/>
</dbReference>
<dbReference type="InterPro" id="IPR020084">
    <property type="entry name" value="NUDIX_hydrolase_CS"/>
</dbReference>
<feature type="domain" description="Nudix hydrolase" evidence="2">
    <location>
        <begin position="92"/>
        <end position="231"/>
    </location>
</feature>
<evidence type="ECO:0000256" key="1">
    <source>
        <dbReference type="ARBA" id="ARBA00022801"/>
    </source>
</evidence>
<dbReference type="PROSITE" id="PS51462">
    <property type="entry name" value="NUDIX"/>
    <property type="match status" value="1"/>
</dbReference>
<protein>
    <submittedName>
        <fullName evidence="3">NUDIX hydrolase, putative</fullName>
    </submittedName>
</protein>
<proteinExistence type="predicted"/>
<dbReference type="CDD" id="cd18888">
    <property type="entry name" value="NUDIX_ADPRase_Nudt5"/>
    <property type="match status" value="1"/>
</dbReference>
<accession>K2NHH8</accession>
<dbReference type="PANTHER" id="PTHR11839">
    <property type="entry name" value="UDP/ADP-SUGAR PYROPHOSPHATASE"/>
    <property type="match status" value="1"/>
</dbReference>
<dbReference type="InterPro" id="IPR015797">
    <property type="entry name" value="NUDIX_hydrolase-like_dom_sf"/>
</dbReference>
<dbReference type="AlphaFoldDB" id="K2NHH8"/>